<dbReference type="EMBL" id="JBAKIA010000037">
    <property type="protein sequence ID" value="MEJ8476955.1"/>
    <property type="molecule type" value="Genomic_DNA"/>
</dbReference>
<comment type="caution">
    <text evidence="4">The sequence shown here is derived from an EMBL/GenBank/DDBJ whole genome shotgun (WGS) entry which is preliminary data.</text>
</comment>
<sequence length="326" mass="35923">MSKKNPFEGVIQKKRSGGATTGNLPMMGAGRSIMGSIETLAKQAGQLVEGETIIELDPTEVDPSFIQDRLDDGADFDDFVKSIEKNGQQTPALVRPHPTDPKRYMLVFGRRRWKAARILGRKLRAVVKKLSENEHVILQGQENAARANLSYLERARYARQLSEHGFDTDTLLSALSTDNATLSKLLSVAGISSEILDQFGAAHSIGRDRFYELKKLLDRPGSAELAKEKLSSAELAQASPEQKLKTLVSYLKVQNSPTRKSIKAKERAWASVDNNLSAKSAGNRRKYLITLNSGKGADAERFGSFLSDQLPELYAKFLKATEAGEQ</sequence>
<dbReference type="RefSeq" id="WP_340277829.1">
    <property type="nucleotide sequence ID" value="NZ_JBAKIA010000037.1"/>
</dbReference>
<protein>
    <submittedName>
        <fullName evidence="4">Plasmid partitioning protein RepB</fullName>
    </submittedName>
</protein>
<feature type="region of interest" description="Disordered" evidence="2">
    <location>
        <begin position="1"/>
        <end position="24"/>
    </location>
</feature>
<evidence type="ECO:0000256" key="2">
    <source>
        <dbReference type="SAM" id="MobiDB-lite"/>
    </source>
</evidence>
<reference evidence="4 5" key="1">
    <citation type="submission" date="2024-02" db="EMBL/GenBank/DDBJ databases">
        <title>Roseibium algae sp. nov., isolated from marine alga (Grateloupia sp.), showing potential in myo-inositol conversion.</title>
        <authorList>
            <person name="Wang Y."/>
        </authorList>
    </citation>
    <scope>NUCLEOTIDE SEQUENCE [LARGE SCALE GENOMIC DNA]</scope>
    <source>
        <strain evidence="4 5">H3510</strain>
    </source>
</reference>
<name>A0ABU8TTQ2_9HYPH</name>
<dbReference type="InterPro" id="IPR003115">
    <property type="entry name" value="ParB_N"/>
</dbReference>
<accession>A0ABU8TTQ2</accession>
<dbReference type="Gene3D" id="3.90.1530.30">
    <property type="match status" value="1"/>
</dbReference>
<gene>
    <name evidence="4" type="primary">repB</name>
    <name evidence="4" type="ORF">V6575_23015</name>
</gene>
<dbReference type="CDD" id="cd16405">
    <property type="entry name" value="RepB_like_N"/>
    <property type="match status" value="1"/>
</dbReference>
<evidence type="ECO:0000313" key="4">
    <source>
        <dbReference type="EMBL" id="MEJ8476955.1"/>
    </source>
</evidence>
<dbReference type="NCBIfam" id="TIGR00180">
    <property type="entry name" value="parB_part"/>
    <property type="match status" value="1"/>
</dbReference>
<dbReference type="InterPro" id="IPR017819">
    <property type="entry name" value="Plasmid_partition_RepB"/>
</dbReference>
<dbReference type="InterPro" id="IPR036086">
    <property type="entry name" value="ParB/Sulfiredoxin_sf"/>
</dbReference>
<dbReference type="Pfam" id="PF02195">
    <property type="entry name" value="ParB_N"/>
    <property type="match status" value="1"/>
</dbReference>
<dbReference type="SMART" id="SM00470">
    <property type="entry name" value="ParB"/>
    <property type="match status" value="1"/>
</dbReference>
<dbReference type="InterPro" id="IPR037972">
    <property type="entry name" value="RepB_N"/>
</dbReference>
<keyword evidence="5" id="KW-1185">Reference proteome</keyword>
<dbReference type="InterPro" id="IPR011111">
    <property type="entry name" value="Plasmid_RepB"/>
</dbReference>
<dbReference type="Gene3D" id="1.10.10.2830">
    <property type="match status" value="1"/>
</dbReference>
<comment type="similarity">
    <text evidence="1">Belongs to the ParB family.</text>
</comment>
<dbReference type="SUPFAM" id="SSF110849">
    <property type="entry name" value="ParB/Sulfiredoxin"/>
    <property type="match status" value="1"/>
</dbReference>
<dbReference type="SUPFAM" id="SSF109709">
    <property type="entry name" value="KorB DNA-binding domain-like"/>
    <property type="match status" value="1"/>
</dbReference>
<evidence type="ECO:0000313" key="5">
    <source>
        <dbReference type="Proteomes" id="UP001385499"/>
    </source>
</evidence>
<evidence type="ECO:0000256" key="1">
    <source>
        <dbReference type="ARBA" id="ARBA00006295"/>
    </source>
</evidence>
<dbReference type="Proteomes" id="UP001385499">
    <property type="component" value="Unassembled WGS sequence"/>
</dbReference>
<dbReference type="InterPro" id="IPR004437">
    <property type="entry name" value="ParB/RepB/Spo0J"/>
</dbReference>
<dbReference type="InterPro" id="IPR050336">
    <property type="entry name" value="Chromosome_partition/occlusion"/>
</dbReference>
<organism evidence="4 5">
    <name type="scientific">Roseibium algae</name>
    <dbReference type="NCBI Taxonomy" id="3123038"/>
    <lineage>
        <taxon>Bacteria</taxon>
        <taxon>Pseudomonadati</taxon>
        <taxon>Pseudomonadota</taxon>
        <taxon>Alphaproteobacteria</taxon>
        <taxon>Hyphomicrobiales</taxon>
        <taxon>Stappiaceae</taxon>
        <taxon>Roseibium</taxon>
    </lineage>
</organism>
<evidence type="ECO:0000259" key="3">
    <source>
        <dbReference type="SMART" id="SM00470"/>
    </source>
</evidence>
<dbReference type="PANTHER" id="PTHR33375">
    <property type="entry name" value="CHROMOSOME-PARTITIONING PROTEIN PARB-RELATED"/>
    <property type="match status" value="1"/>
</dbReference>
<feature type="domain" description="ParB-like N-terminal" evidence="3">
    <location>
        <begin position="54"/>
        <end position="144"/>
    </location>
</feature>
<dbReference type="Pfam" id="PF07506">
    <property type="entry name" value="RepB"/>
    <property type="match status" value="1"/>
</dbReference>
<dbReference type="PANTHER" id="PTHR33375:SF1">
    <property type="entry name" value="CHROMOSOME-PARTITIONING PROTEIN PARB-RELATED"/>
    <property type="match status" value="1"/>
</dbReference>
<dbReference type="NCBIfam" id="TIGR03454">
    <property type="entry name" value="partition_RepB"/>
    <property type="match status" value="1"/>
</dbReference>
<proteinExistence type="inferred from homology"/>